<dbReference type="Pfam" id="PF25876">
    <property type="entry name" value="HH_MFP_RND"/>
    <property type="match status" value="1"/>
</dbReference>
<keyword evidence="3" id="KW-0813">Transport</keyword>
<comment type="subcellular location">
    <subcellularLocation>
        <location evidence="1">Cell inner membrane</location>
    </subcellularLocation>
</comment>
<dbReference type="Proteomes" id="UP000550401">
    <property type="component" value="Unassembled WGS sequence"/>
</dbReference>
<feature type="domain" description="Multidrug resistance protein MdtA-like barrel-sandwich hybrid" evidence="8">
    <location>
        <begin position="63"/>
        <end position="205"/>
    </location>
</feature>
<dbReference type="Gene3D" id="2.40.420.20">
    <property type="match status" value="1"/>
</dbReference>
<reference evidence="11 12" key="1">
    <citation type="submission" date="2020-07" db="EMBL/GenBank/DDBJ databases">
        <title>Genomic Encyclopedia of Type Strains, Phase IV (KMG-V): Genome sequencing to study the core and pangenomes of soil and plant-associated prokaryotes.</title>
        <authorList>
            <person name="Whitman W."/>
        </authorList>
    </citation>
    <scope>NUCLEOTIDE SEQUENCE [LARGE SCALE GENOMIC DNA]</scope>
    <source>
        <strain evidence="11 12">RH2WT43</strain>
    </source>
</reference>
<feature type="domain" description="Multidrug resistance protein MdtA-like C-terminal permuted SH3" evidence="10">
    <location>
        <begin position="295"/>
        <end position="354"/>
    </location>
</feature>
<dbReference type="PROSITE" id="PS51257">
    <property type="entry name" value="PROKAR_LIPOPROTEIN"/>
    <property type="match status" value="1"/>
</dbReference>
<keyword evidence="12" id="KW-1185">Reference proteome</keyword>
<dbReference type="EMBL" id="JACGXL010000005">
    <property type="protein sequence ID" value="MBA8889042.1"/>
    <property type="molecule type" value="Genomic_DNA"/>
</dbReference>
<comment type="caution">
    <text evidence="11">The sequence shown here is derived from an EMBL/GenBank/DDBJ whole genome shotgun (WGS) entry which is preliminary data.</text>
</comment>
<evidence type="ECO:0000256" key="2">
    <source>
        <dbReference type="ARBA" id="ARBA00009477"/>
    </source>
</evidence>
<dbReference type="PANTHER" id="PTHR30469">
    <property type="entry name" value="MULTIDRUG RESISTANCE PROTEIN MDTA"/>
    <property type="match status" value="1"/>
</dbReference>
<dbReference type="Pfam" id="PF25917">
    <property type="entry name" value="BSH_RND"/>
    <property type="match status" value="1"/>
</dbReference>
<evidence type="ECO:0000259" key="10">
    <source>
        <dbReference type="Pfam" id="PF25967"/>
    </source>
</evidence>
<evidence type="ECO:0000259" key="8">
    <source>
        <dbReference type="Pfam" id="PF25917"/>
    </source>
</evidence>
<keyword evidence="5" id="KW-0997">Cell inner membrane</keyword>
<feature type="domain" description="Multidrug resistance protein MdtA-like beta-barrel" evidence="9">
    <location>
        <begin position="210"/>
        <end position="290"/>
    </location>
</feature>
<dbReference type="GO" id="GO:1990281">
    <property type="term" value="C:efflux pump complex"/>
    <property type="evidence" value="ECO:0007669"/>
    <property type="project" value="TreeGrafter"/>
</dbReference>
<dbReference type="InterPro" id="IPR058624">
    <property type="entry name" value="MdtA-like_HH"/>
</dbReference>
<feature type="domain" description="Multidrug resistance protein MdtA-like alpha-helical hairpin" evidence="7">
    <location>
        <begin position="104"/>
        <end position="173"/>
    </location>
</feature>
<evidence type="ECO:0000313" key="11">
    <source>
        <dbReference type="EMBL" id="MBA8889042.1"/>
    </source>
</evidence>
<keyword evidence="6" id="KW-0472">Membrane</keyword>
<evidence type="ECO:0000256" key="4">
    <source>
        <dbReference type="ARBA" id="ARBA00022475"/>
    </source>
</evidence>
<dbReference type="SUPFAM" id="SSF111369">
    <property type="entry name" value="HlyD-like secretion proteins"/>
    <property type="match status" value="1"/>
</dbReference>
<dbReference type="InterPro" id="IPR058627">
    <property type="entry name" value="MdtA-like_C"/>
</dbReference>
<evidence type="ECO:0000259" key="7">
    <source>
        <dbReference type="Pfam" id="PF25876"/>
    </source>
</evidence>
<comment type="similarity">
    <text evidence="2">Belongs to the membrane fusion protein (MFP) (TC 8.A.1) family.</text>
</comment>
<dbReference type="RefSeq" id="WP_182532081.1">
    <property type="nucleotide sequence ID" value="NZ_JACGXL010000005.1"/>
</dbReference>
<dbReference type="PANTHER" id="PTHR30469:SF36">
    <property type="entry name" value="BLL3903 PROTEIN"/>
    <property type="match status" value="1"/>
</dbReference>
<dbReference type="InterPro" id="IPR006143">
    <property type="entry name" value="RND_pump_MFP"/>
</dbReference>
<evidence type="ECO:0000313" key="12">
    <source>
        <dbReference type="Proteomes" id="UP000550401"/>
    </source>
</evidence>
<evidence type="ECO:0000256" key="3">
    <source>
        <dbReference type="ARBA" id="ARBA00022448"/>
    </source>
</evidence>
<dbReference type="Pfam" id="PF25944">
    <property type="entry name" value="Beta-barrel_RND"/>
    <property type="match status" value="1"/>
</dbReference>
<protein>
    <submittedName>
        <fullName evidence="11">Multidrug efflux system membrane fusion protein</fullName>
    </submittedName>
</protein>
<evidence type="ECO:0000256" key="1">
    <source>
        <dbReference type="ARBA" id="ARBA00004533"/>
    </source>
</evidence>
<dbReference type="Gene3D" id="2.40.30.170">
    <property type="match status" value="1"/>
</dbReference>
<dbReference type="GO" id="GO:0015562">
    <property type="term" value="F:efflux transmembrane transporter activity"/>
    <property type="evidence" value="ECO:0007669"/>
    <property type="project" value="TreeGrafter"/>
</dbReference>
<dbReference type="Pfam" id="PF25967">
    <property type="entry name" value="RND-MFP_C"/>
    <property type="match status" value="1"/>
</dbReference>
<dbReference type="InterPro" id="IPR058625">
    <property type="entry name" value="MdtA-like_BSH"/>
</dbReference>
<proteinExistence type="inferred from homology"/>
<gene>
    <name evidence="11" type="ORF">FHW12_003278</name>
</gene>
<dbReference type="FunFam" id="2.40.420.20:FF:000001">
    <property type="entry name" value="Efflux RND transporter periplasmic adaptor subunit"/>
    <property type="match status" value="1"/>
</dbReference>
<dbReference type="Gene3D" id="2.40.50.100">
    <property type="match status" value="1"/>
</dbReference>
<dbReference type="NCBIfam" id="TIGR01730">
    <property type="entry name" value="RND_mfp"/>
    <property type="match status" value="1"/>
</dbReference>
<organism evidence="11 12">
    <name type="scientific">Dokdonella fugitiva</name>
    <dbReference type="NCBI Taxonomy" id="328517"/>
    <lineage>
        <taxon>Bacteria</taxon>
        <taxon>Pseudomonadati</taxon>
        <taxon>Pseudomonadota</taxon>
        <taxon>Gammaproteobacteria</taxon>
        <taxon>Lysobacterales</taxon>
        <taxon>Rhodanobacteraceae</taxon>
        <taxon>Dokdonella</taxon>
    </lineage>
</organism>
<sequence length="370" mass="38750">MDGRQFLQRGAKFGGTIVACALTACSRDHAPPKAPPAPVVVAVAAARDMPVLVTAPGSVEAINSVAVKSLVDGQLLESRVLDGADVTAGQLLFRIDPRPAQAALQQALAQQAKDEATLEQARSQVKRYEDIAAKGYLSADQMEQYRTNLDAARASVKVDEANVAAARVTLSYTDIHAPLAGRIGRILIQPGNVVKANDTNPLVTINQIEPIYVNFSLPSAQLGRVQAAQKAAPLAVQASVIGVDKPVEGKVAFIDNAVDTSTGTVRLRAEFPNAEHMLWPGQLVGTSLTLGHDPNAVVVPGQAVQNGPDGTYVFVVRSDQTAEQRRVGVARVVAGEAVIEKGLAAGETVVVDGQSRVEDKAAVKVMPASG</sequence>
<name>A0A839F4R3_9GAMM</name>
<dbReference type="Gene3D" id="1.10.287.470">
    <property type="entry name" value="Helix hairpin bin"/>
    <property type="match status" value="1"/>
</dbReference>
<accession>A0A839F4R3</accession>
<evidence type="ECO:0000259" key="9">
    <source>
        <dbReference type="Pfam" id="PF25944"/>
    </source>
</evidence>
<dbReference type="AlphaFoldDB" id="A0A839F4R3"/>
<dbReference type="GO" id="GO:0005886">
    <property type="term" value="C:plasma membrane"/>
    <property type="evidence" value="ECO:0007669"/>
    <property type="project" value="UniProtKB-SubCell"/>
</dbReference>
<dbReference type="InterPro" id="IPR058626">
    <property type="entry name" value="MdtA-like_b-barrel"/>
</dbReference>
<keyword evidence="4" id="KW-1003">Cell membrane</keyword>
<evidence type="ECO:0000256" key="6">
    <source>
        <dbReference type="ARBA" id="ARBA00023136"/>
    </source>
</evidence>
<evidence type="ECO:0000256" key="5">
    <source>
        <dbReference type="ARBA" id="ARBA00022519"/>
    </source>
</evidence>